<dbReference type="Pfam" id="PF00685">
    <property type="entry name" value="Sulfotransfer_1"/>
    <property type="match status" value="1"/>
</dbReference>
<dbReference type="EMBL" id="JAUSTW010000007">
    <property type="protein sequence ID" value="MDQ0200819.1"/>
    <property type="molecule type" value="Genomic_DNA"/>
</dbReference>
<gene>
    <name evidence="2" type="ORF">J2S10_004021</name>
</gene>
<evidence type="ECO:0000313" key="3">
    <source>
        <dbReference type="Proteomes" id="UP001224122"/>
    </source>
</evidence>
<sequence length="281" mass="32570">MEKIKNDVIVTGIPRGGTTLTTALFDHLENAICLSEPPWQSIWFKNKKNAQKVTELIVNDYKKIRKNILDHIPVKDFRNKNGSPITNYFNEEINEGARKNVRKKGEFVFKVKDENFLLGMKHNAHYTSILPQLIETDAFSIIAIVRHPIPTILSWKSLNIPVSQGRLPYGETFWKELRDITCSKDKSLLTLVKIYDLFCQRYLTLNHDIHLLKYEEIIRNPLLLEELTGRTYEKKIELTNQNQNKLYNISLADEIKELITLHAPHALKLYSMNDEAILGGK</sequence>
<organism evidence="2 3">
    <name type="scientific">Neobacillus ginsengisoli</name>
    <dbReference type="NCBI Taxonomy" id="904295"/>
    <lineage>
        <taxon>Bacteria</taxon>
        <taxon>Bacillati</taxon>
        <taxon>Bacillota</taxon>
        <taxon>Bacilli</taxon>
        <taxon>Bacillales</taxon>
        <taxon>Bacillaceae</taxon>
        <taxon>Neobacillus</taxon>
    </lineage>
</organism>
<accession>A0ABT9Y108</accession>
<evidence type="ECO:0000313" key="2">
    <source>
        <dbReference type="EMBL" id="MDQ0200819.1"/>
    </source>
</evidence>
<evidence type="ECO:0000259" key="1">
    <source>
        <dbReference type="Pfam" id="PF00685"/>
    </source>
</evidence>
<name>A0ABT9Y108_9BACI</name>
<dbReference type="Gene3D" id="3.40.50.300">
    <property type="entry name" value="P-loop containing nucleotide triphosphate hydrolases"/>
    <property type="match status" value="1"/>
</dbReference>
<dbReference type="RefSeq" id="WP_307411277.1">
    <property type="nucleotide sequence ID" value="NZ_JAUSTW010000007.1"/>
</dbReference>
<comment type="caution">
    <text evidence="2">The sequence shown here is derived from an EMBL/GenBank/DDBJ whole genome shotgun (WGS) entry which is preliminary data.</text>
</comment>
<dbReference type="Proteomes" id="UP001224122">
    <property type="component" value="Unassembled WGS sequence"/>
</dbReference>
<protein>
    <recommendedName>
        <fullName evidence="1">Sulfotransferase domain-containing protein</fullName>
    </recommendedName>
</protein>
<dbReference type="SUPFAM" id="SSF52540">
    <property type="entry name" value="P-loop containing nucleoside triphosphate hydrolases"/>
    <property type="match status" value="1"/>
</dbReference>
<dbReference type="InterPro" id="IPR000863">
    <property type="entry name" value="Sulfotransferase_dom"/>
</dbReference>
<keyword evidence="3" id="KW-1185">Reference proteome</keyword>
<reference evidence="2 3" key="1">
    <citation type="submission" date="2023-07" db="EMBL/GenBank/DDBJ databases">
        <title>Genomic Encyclopedia of Type Strains, Phase IV (KMG-IV): sequencing the most valuable type-strain genomes for metagenomic binning, comparative biology and taxonomic classification.</title>
        <authorList>
            <person name="Goeker M."/>
        </authorList>
    </citation>
    <scope>NUCLEOTIDE SEQUENCE [LARGE SCALE GENOMIC DNA]</scope>
    <source>
        <strain evidence="2 3">DSM 27594</strain>
    </source>
</reference>
<proteinExistence type="predicted"/>
<dbReference type="InterPro" id="IPR027417">
    <property type="entry name" value="P-loop_NTPase"/>
</dbReference>
<feature type="domain" description="Sulfotransferase" evidence="1">
    <location>
        <begin position="6"/>
        <end position="221"/>
    </location>
</feature>